<dbReference type="Proteomes" id="UP000517916">
    <property type="component" value="Unassembled WGS sequence"/>
</dbReference>
<accession>A0ABR6BH81</accession>
<dbReference type="EMBL" id="JACJID010000002">
    <property type="protein sequence ID" value="MBA8926130.1"/>
    <property type="molecule type" value="Genomic_DNA"/>
</dbReference>
<name>A0ABR6BH81_9PSEU</name>
<comment type="caution">
    <text evidence="2">The sequence shown here is derived from an EMBL/GenBank/DDBJ whole genome shotgun (WGS) entry which is preliminary data.</text>
</comment>
<dbReference type="InterPro" id="IPR041581">
    <property type="entry name" value="Glyoxalase_6"/>
</dbReference>
<keyword evidence="2" id="KW-0456">Lyase</keyword>
<sequence length="266" mass="28576">MTDPLDALREPLVPVDPDPRFAARLRALLEQALLGGAMSTTTDSVQGEVGYASVWTPEVERAEAFYGAVLGWRVQSGHHQVLGLRQHLGLADGQSYHGTFLSHGVTDLADTVRRIREAGGTAEEPTRQSYGLSALCADSEGLPFALHEIGPRPAADSQPGEIAYLTYEVVDSVRARAFYSAVFGWTFSPGRHEDGWGVDQVRPMTGMHGGHDQPRVVPMYHVADIAEAVAAVDRAGGTAGEVSRQPYGLSALCADDQGTPFYLGQF</sequence>
<gene>
    <name evidence="2" type="ORF">BC739_003329</name>
</gene>
<dbReference type="PANTHER" id="PTHR33993:SF14">
    <property type="entry name" value="GB|AAF24581.1"/>
    <property type="match status" value="1"/>
</dbReference>
<evidence type="ECO:0000313" key="3">
    <source>
        <dbReference type="Proteomes" id="UP000517916"/>
    </source>
</evidence>
<proteinExistence type="predicted"/>
<dbReference type="Pfam" id="PF18029">
    <property type="entry name" value="Glyoxalase_6"/>
    <property type="match status" value="1"/>
</dbReference>
<protein>
    <submittedName>
        <fullName evidence="2">Enzyme related to lactoylglutathione lyase</fullName>
    </submittedName>
</protein>
<dbReference type="SUPFAM" id="SSF54593">
    <property type="entry name" value="Glyoxalase/Bleomycin resistance protein/Dihydroxybiphenyl dioxygenase"/>
    <property type="match status" value="1"/>
</dbReference>
<dbReference type="RefSeq" id="WP_182837629.1">
    <property type="nucleotide sequence ID" value="NZ_BAAABQ010000009.1"/>
</dbReference>
<feature type="domain" description="Glyoxalase-like" evidence="1">
    <location>
        <begin position="56"/>
        <end position="146"/>
    </location>
</feature>
<organism evidence="2 3">
    <name type="scientific">Kutzneria viridogrisea</name>
    <dbReference type="NCBI Taxonomy" id="47990"/>
    <lineage>
        <taxon>Bacteria</taxon>
        <taxon>Bacillati</taxon>
        <taxon>Actinomycetota</taxon>
        <taxon>Actinomycetes</taxon>
        <taxon>Pseudonocardiales</taxon>
        <taxon>Pseudonocardiaceae</taxon>
        <taxon>Kutzneria</taxon>
    </lineage>
</organism>
<dbReference type="Gene3D" id="3.10.180.10">
    <property type="entry name" value="2,3-Dihydroxybiphenyl 1,2-Dioxygenase, domain 1"/>
    <property type="match status" value="2"/>
</dbReference>
<dbReference type="PANTHER" id="PTHR33993">
    <property type="entry name" value="GLYOXALASE-RELATED"/>
    <property type="match status" value="1"/>
</dbReference>
<reference evidence="2 3" key="1">
    <citation type="submission" date="2020-08" db="EMBL/GenBank/DDBJ databases">
        <title>Genomic Encyclopedia of Archaeal and Bacterial Type Strains, Phase II (KMG-II): from individual species to whole genera.</title>
        <authorList>
            <person name="Goeker M."/>
        </authorList>
    </citation>
    <scope>NUCLEOTIDE SEQUENCE [LARGE SCALE GENOMIC DNA]</scope>
    <source>
        <strain evidence="2 3">DSM 43850</strain>
    </source>
</reference>
<dbReference type="InterPro" id="IPR029068">
    <property type="entry name" value="Glyas_Bleomycin-R_OHBP_Dase"/>
</dbReference>
<evidence type="ECO:0000313" key="2">
    <source>
        <dbReference type="EMBL" id="MBA8926130.1"/>
    </source>
</evidence>
<evidence type="ECO:0000259" key="1">
    <source>
        <dbReference type="Pfam" id="PF18029"/>
    </source>
</evidence>
<dbReference type="GO" id="GO:0016829">
    <property type="term" value="F:lyase activity"/>
    <property type="evidence" value="ECO:0007669"/>
    <property type="project" value="UniProtKB-KW"/>
</dbReference>
<dbReference type="InterPro" id="IPR052164">
    <property type="entry name" value="Anthracycline_SecMetBiosynth"/>
</dbReference>
<keyword evidence="3" id="KW-1185">Reference proteome</keyword>